<accession>A0A6H5HX99</accession>
<feature type="non-terminal residue" evidence="1">
    <location>
        <position position="352"/>
    </location>
</feature>
<evidence type="ECO:0000313" key="1">
    <source>
        <dbReference type="EMBL" id="CAB0029745.1"/>
    </source>
</evidence>
<dbReference type="Proteomes" id="UP000479190">
    <property type="component" value="Unassembled WGS sequence"/>
</dbReference>
<sequence>IKQMNRDDERVSVHERCDESFSTCKYRCASGLLYKMNDVCALLVWLLNSNEAELASVLRRTRAIASICAAHLSAKLKIKFWPSARVESLYPIVYPIYMLASVTCRATQINRPKQNELLPAADLRAALQARPHSYNWTLINVLGAPEPAHINFPESCLRISIIIACNESVQRVELELSGAFWVLGCGFGELGTRNPKSYVPPRDVMMRFDATAGCRLHQRRACRSIQTRARLRSSSRTREAVEDAPDALHARESYGLLLHIISLLLLMPLLPFMCKHNESQVLETTRRKQIFSGPSCAGCMINFSQVVRRFWTFVWGELVWDRNIRYRNDAICGPCTHIKRPTRNSSSRYGHR</sequence>
<dbReference type="EMBL" id="CADCXV010000336">
    <property type="protein sequence ID" value="CAB0029745.1"/>
    <property type="molecule type" value="Genomic_DNA"/>
</dbReference>
<proteinExistence type="predicted"/>
<dbReference type="AlphaFoldDB" id="A0A6H5HX99"/>
<reference evidence="1 2" key="1">
    <citation type="submission" date="2020-02" db="EMBL/GenBank/DDBJ databases">
        <authorList>
            <person name="Ferguson B K."/>
        </authorList>
    </citation>
    <scope>NUCLEOTIDE SEQUENCE [LARGE SCALE GENOMIC DNA]</scope>
</reference>
<gene>
    <name evidence="1" type="ORF">TBRA_LOCUS1771</name>
</gene>
<organism evidence="1 2">
    <name type="scientific">Trichogramma brassicae</name>
    <dbReference type="NCBI Taxonomy" id="86971"/>
    <lineage>
        <taxon>Eukaryota</taxon>
        <taxon>Metazoa</taxon>
        <taxon>Ecdysozoa</taxon>
        <taxon>Arthropoda</taxon>
        <taxon>Hexapoda</taxon>
        <taxon>Insecta</taxon>
        <taxon>Pterygota</taxon>
        <taxon>Neoptera</taxon>
        <taxon>Endopterygota</taxon>
        <taxon>Hymenoptera</taxon>
        <taxon>Apocrita</taxon>
        <taxon>Proctotrupomorpha</taxon>
        <taxon>Chalcidoidea</taxon>
        <taxon>Trichogrammatidae</taxon>
        <taxon>Trichogramma</taxon>
    </lineage>
</organism>
<evidence type="ECO:0000313" key="2">
    <source>
        <dbReference type="Proteomes" id="UP000479190"/>
    </source>
</evidence>
<protein>
    <submittedName>
        <fullName evidence="1">Uncharacterized protein</fullName>
    </submittedName>
</protein>
<feature type="non-terminal residue" evidence="1">
    <location>
        <position position="1"/>
    </location>
</feature>
<keyword evidence="2" id="KW-1185">Reference proteome</keyword>
<name>A0A6H5HX99_9HYME</name>